<proteinExistence type="predicted"/>
<gene>
    <name evidence="1" type="ORF">A2725_01900</name>
</gene>
<comment type="caution">
    <text evidence="1">The sequence shown here is derived from an EMBL/GenBank/DDBJ whole genome shotgun (WGS) entry which is preliminary data.</text>
</comment>
<sequence length="139" mass="16620">MERTTNHKKDDIMTHKDIKKSFSATHPTTGETRHFEAVGFLNEGELPINDDEMFKRVPDAIGEEEGKFLDECFKQDWSQELWSHNLVTAWRHPDRPRSVRCFVRHGHYWAQHGHYWARLWSDPDGLRWNEYDLVVRRCA</sequence>
<organism evidence="1 2">
    <name type="scientific">Candidatus Magasanikbacteria bacterium RIFCSPHIGHO2_01_FULL_33_34</name>
    <dbReference type="NCBI Taxonomy" id="1798671"/>
    <lineage>
        <taxon>Bacteria</taxon>
        <taxon>Candidatus Magasanikiibacteriota</taxon>
    </lineage>
</organism>
<protein>
    <submittedName>
        <fullName evidence="1">Uncharacterized protein</fullName>
    </submittedName>
</protein>
<dbReference type="Proteomes" id="UP000177067">
    <property type="component" value="Unassembled WGS sequence"/>
</dbReference>
<accession>A0A1F6LKQ4</accession>
<name>A0A1F6LKQ4_9BACT</name>
<dbReference type="EMBL" id="MFPS01000005">
    <property type="protein sequence ID" value="OGH59967.1"/>
    <property type="molecule type" value="Genomic_DNA"/>
</dbReference>
<evidence type="ECO:0000313" key="1">
    <source>
        <dbReference type="EMBL" id="OGH59967.1"/>
    </source>
</evidence>
<evidence type="ECO:0000313" key="2">
    <source>
        <dbReference type="Proteomes" id="UP000177067"/>
    </source>
</evidence>
<dbReference type="AlphaFoldDB" id="A0A1F6LKQ4"/>
<reference evidence="1 2" key="1">
    <citation type="journal article" date="2016" name="Nat. Commun.">
        <title>Thousands of microbial genomes shed light on interconnected biogeochemical processes in an aquifer system.</title>
        <authorList>
            <person name="Anantharaman K."/>
            <person name="Brown C.T."/>
            <person name="Hug L.A."/>
            <person name="Sharon I."/>
            <person name="Castelle C.J."/>
            <person name="Probst A.J."/>
            <person name="Thomas B.C."/>
            <person name="Singh A."/>
            <person name="Wilkins M.J."/>
            <person name="Karaoz U."/>
            <person name="Brodie E.L."/>
            <person name="Williams K.H."/>
            <person name="Hubbard S.S."/>
            <person name="Banfield J.F."/>
        </authorList>
    </citation>
    <scope>NUCLEOTIDE SEQUENCE [LARGE SCALE GENOMIC DNA]</scope>
</reference>